<reference evidence="8" key="1">
    <citation type="submission" date="2019-02" db="EMBL/GenBank/DDBJ databases">
        <authorList>
            <person name="Li S.-H."/>
        </authorList>
    </citation>
    <scope>NUCLEOTIDE SEQUENCE</scope>
    <source>
        <strain evidence="8">IMCC14734</strain>
    </source>
</reference>
<dbReference type="Gene3D" id="3.20.20.80">
    <property type="entry name" value="Glycosidases"/>
    <property type="match status" value="1"/>
</dbReference>
<dbReference type="SMART" id="SM00812">
    <property type="entry name" value="Alpha_L_fucos"/>
    <property type="match status" value="1"/>
</dbReference>
<proteinExistence type="inferred from homology"/>
<evidence type="ECO:0000259" key="7">
    <source>
        <dbReference type="Pfam" id="PF01120"/>
    </source>
</evidence>
<keyword evidence="5" id="KW-0378">Hydrolase</keyword>
<protein>
    <recommendedName>
        <fullName evidence="3">alpha-L-fucosidase</fullName>
        <ecNumber evidence="3">3.2.1.51</ecNumber>
    </recommendedName>
</protein>
<accession>A0ABT3TCC0</accession>
<comment type="function">
    <text evidence="1">Alpha-L-fucosidase is responsible for hydrolyzing the alpha-1,6-linked fucose joined to the reducing-end N-acetylglucosamine of the carbohydrate moieties of glycoproteins.</text>
</comment>
<dbReference type="PANTHER" id="PTHR10030">
    <property type="entry name" value="ALPHA-L-FUCOSIDASE"/>
    <property type="match status" value="1"/>
</dbReference>
<dbReference type="InterPro" id="IPR057739">
    <property type="entry name" value="Glyco_hydro_29_N"/>
</dbReference>
<sequence length="557" mass="62618">MQQSALRADFSAVIVRYVIAALDYADSEPAAHCCHCDSKITIRGNRHTMRDFYRFFSSLRQPLLIAVFSAFILPGCSSETPPALERSRQMPEWFEDAKLGIFIHWGLPSVPAYAAGEAFEPGELERQVLLGRGSYEIPYAEWYLFSLQDRNGKTRAWHNEHWGENSPYQAFKPIYEQRVADNWKPAEWAQLFSDFGARYVVLVSKHHDGYTLWPSAVPNPHQDNWFNKQDIVGELADAVRAKGMKYGLYYSTGLDWTFELSADGDFFTNFLKSAPQGQDYGDYTNGHLRELITNYRPAVIWADIGYPSRGDRDALLLDYFEQVPDGVINDRWEAFDFLGRVAAWPGGAWLLKKLAVWSVQRETDPLQDVATRFGFKTSEYANLPGIAPFKWESTRGLGGSFGFQQLETAADMLSGEALVHYVIDTVSKNGNVLINVGPDSYGQIPSIQQRPLLELGGWLKINGEAIYGTRPWDIFGGLTAEGQSLRYTRKDNTLYAMLLAAPTGKITLTEVLPEVSAVELLGYGAVDYKKVTTGLQIQLPAEALPLQPAYTFAFTIE</sequence>
<keyword evidence="4" id="KW-0732">Signal</keyword>
<evidence type="ECO:0000313" key="8">
    <source>
        <dbReference type="EMBL" id="MCX2979639.1"/>
    </source>
</evidence>
<dbReference type="EC" id="3.2.1.51" evidence="3"/>
<dbReference type="InterPro" id="IPR000933">
    <property type="entry name" value="Glyco_hydro_29"/>
</dbReference>
<dbReference type="Proteomes" id="UP001143362">
    <property type="component" value="Unassembled WGS sequence"/>
</dbReference>
<feature type="domain" description="Glycoside hydrolase family 29 N-terminal" evidence="7">
    <location>
        <begin position="86"/>
        <end position="464"/>
    </location>
</feature>
<evidence type="ECO:0000256" key="2">
    <source>
        <dbReference type="ARBA" id="ARBA00007951"/>
    </source>
</evidence>
<dbReference type="PANTHER" id="PTHR10030:SF37">
    <property type="entry name" value="ALPHA-L-FUCOSIDASE-RELATED"/>
    <property type="match status" value="1"/>
</dbReference>
<name>A0ABT3TCC0_9GAMM</name>
<evidence type="ECO:0000256" key="1">
    <source>
        <dbReference type="ARBA" id="ARBA00004071"/>
    </source>
</evidence>
<comment type="similarity">
    <text evidence="2">Belongs to the glycosyl hydrolase 29 family.</text>
</comment>
<dbReference type="PIRSF" id="PIRSF001092">
    <property type="entry name" value="Alpha-L-fucosidase"/>
    <property type="match status" value="1"/>
</dbReference>
<evidence type="ECO:0000256" key="4">
    <source>
        <dbReference type="ARBA" id="ARBA00022729"/>
    </source>
</evidence>
<dbReference type="EMBL" id="SHNN01000001">
    <property type="protein sequence ID" value="MCX2979639.1"/>
    <property type="molecule type" value="Genomic_DNA"/>
</dbReference>
<dbReference type="InterPro" id="IPR016286">
    <property type="entry name" value="FUC_metazoa-typ"/>
</dbReference>
<dbReference type="Gene3D" id="2.60.40.1180">
    <property type="entry name" value="Golgi alpha-mannosidase II"/>
    <property type="match status" value="1"/>
</dbReference>
<comment type="caution">
    <text evidence="8">The sequence shown here is derived from an EMBL/GenBank/DDBJ whole genome shotgun (WGS) entry which is preliminary data.</text>
</comment>
<organism evidence="8 9">
    <name type="scientific">Candidatus Litorirhabdus singularis</name>
    <dbReference type="NCBI Taxonomy" id="2518993"/>
    <lineage>
        <taxon>Bacteria</taxon>
        <taxon>Pseudomonadati</taxon>
        <taxon>Pseudomonadota</taxon>
        <taxon>Gammaproteobacteria</taxon>
        <taxon>Cellvibrionales</taxon>
        <taxon>Halieaceae</taxon>
        <taxon>Candidatus Litorirhabdus</taxon>
    </lineage>
</organism>
<dbReference type="InterPro" id="IPR017853">
    <property type="entry name" value="GH"/>
</dbReference>
<evidence type="ECO:0000313" key="9">
    <source>
        <dbReference type="Proteomes" id="UP001143362"/>
    </source>
</evidence>
<dbReference type="PRINTS" id="PR00741">
    <property type="entry name" value="GLHYDRLASE29"/>
</dbReference>
<evidence type="ECO:0000256" key="6">
    <source>
        <dbReference type="ARBA" id="ARBA00023295"/>
    </source>
</evidence>
<keyword evidence="6" id="KW-0326">Glycosidase</keyword>
<keyword evidence="9" id="KW-1185">Reference proteome</keyword>
<evidence type="ECO:0000256" key="3">
    <source>
        <dbReference type="ARBA" id="ARBA00012662"/>
    </source>
</evidence>
<gene>
    <name evidence="8" type="ORF">EYC98_02050</name>
</gene>
<evidence type="ECO:0000256" key="5">
    <source>
        <dbReference type="ARBA" id="ARBA00022801"/>
    </source>
</evidence>
<dbReference type="InterPro" id="IPR013780">
    <property type="entry name" value="Glyco_hydro_b"/>
</dbReference>
<dbReference type="SUPFAM" id="SSF51445">
    <property type="entry name" value="(Trans)glycosidases"/>
    <property type="match status" value="1"/>
</dbReference>
<dbReference type="Pfam" id="PF01120">
    <property type="entry name" value="Alpha_L_fucos"/>
    <property type="match status" value="1"/>
</dbReference>